<evidence type="ECO:0000256" key="1">
    <source>
        <dbReference type="SAM" id="MobiDB-lite"/>
    </source>
</evidence>
<dbReference type="RefSeq" id="WP_169323369.1">
    <property type="nucleotide sequence ID" value="NZ_JABCJJ010000003.1"/>
</dbReference>
<feature type="chain" id="PRO_5030570091" description="Secreted protein/lipoprotein" evidence="2">
    <location>
        <begin position="21"/>
        <end position="185"/>
    </location>
</feature>
<dbReference type="AlphaFoldDB" id="A0A7Y0QGH1"/>
<sequence length="185" mass="19016">MKAAACLAVVVALSGCTAGAADPQPSSSAPPTSSSPTPSPTPTTDPAIAAAEAAVLEAYRGYWAAKVTSYADPAQQQDPNLARFADDTALTDAQSTIATFRRNGISMLGEPVLTPVITEIQLGEGASATITDCVDATNWQPVYTASGESAAAPDQATRVVTESTAFTAEGRWLIRSSVPHRDTTC</sequence>
<dbReference type="Proteomes" id="UP000562124">
    <property type="component" value="Unassembled WGS sequence"/>
</dbReference>
<name>A0A7Y0QGH1_CELFI</name>
<organism evidence="3 4">
    <name type="scientific">Cellulomonas fimi</name>
    <dbReference type="NCBI Taxonomy" id="1708"/>
    <lineage>
        <taxon>Bacteria</taxon>
        <taxon>Bacillati</taxon>
        <taxon>Actinomycetota</taxon>
        <taxon>Actinomycetes</taxon>
        <taxon>Micrococcales</taxon>
        <taxon>Cellulomonadaceae</taxon>
        <taxon>Cellulomonas</taxon>
    </lineage>
</organism>
<evidence type="ECO:0000313" key="4">
    <source>
        <dbReference type="Proteomes" id="UP000562124"/>
    </source>
</evidence>
<feature type="signal peptide" evidence="2">
    <location>
        <begin position="1"/>
        <end position="20"/>
    </location>
</feature>
<protein>
    <recommendedName>
        <fullName evidence="5">Secreted protein/lipoprotein</fullName>
    </recommendedName>
</protein>
<accession>A0A7Y0QGH1</accession>
<evidence type="ECO:0000256" key="2">
    <source>
        <dbReference type="SAM" id="SignalP"/>
    </source>
</evidence>
<dbReference type="PROSITE" id="PS51257">
    <property type="entry name" value="PROKAR_LIPOPROTEIN"/>
    <property type="match status" value="1"/>
</dbReference>
<keyword evidence="4" id="KW-1185">Reference proteome</keyword>
<keyword evidence="2" id="KW-0732">Signal</keyword>
<feature type="region of interest" description="Disordered" evidence="1">
    <location>
        <begin position="20"/>
        <end position="45"/>
    </location>
</feature>
<gene>
    <name evidence="3" type="ORF">HIR71_03190</name>
</gene>
<evidence type="ECO:0000313" key="3">
    <source>
        <dbReference type="EMBL" id="NMR19230.1"/>
    </source>
</evidence>
<feature type="compositionally biased region" description="Low complexity" evidence="1">
    <location>
        <begin position="20"/>
        <end position="36"/>
    </location>
</feature>
<comment type="caution">
    <text evidence="3">The sequence shown here is derived from an EMBL/GenBank/DDBJ whole genome shotgun (WGS) entry which is preliminary data.</text>
</comment>
<dbReference type="EMBL" id="JABCJJ010000003">
    <property type="protein sequence ID" value="NMR19230.1"/>
    <property type="molecule type" value="Genomic_DNA"/>
</dbReference>
<reference evidence="3 4" key="1">
    <citation type="submission" date="2020-04" db="EMBL/GenBank/DDBJ databases">
        <title>Sequencing and Assembly of C. fimi.</title>
        <authorList>
            <person name="Ramsey A.R."/>
        </authorList>
    </citation>
    <scope>NUCLEOTIDE SEQUENCE [LARGE SCALE GENOMIC DNA]</scope>
    <source>
        <strain evidence="3 4">SB</strain>
    </source>
</reference>
<proteinExistence type="predicted"/>
<evidence type="ECO:0008006" key="5">
    <source>
        <dbReference type="Google" id="ProtNLM"/>
    </source>
</evidence>